<evidence type="ECO:0000256" key="1">
    <source>
        <dbReference type="ARBA" id="ARBA00022690"/>
    </source>
</evidence>
<evidence type="ECO:0000259" key="3">
    <source>
        <dbReference type="Pfam" id="PF00079"/>
    </source>
</evidence>
<keyword evidence="2" id="KW-0722">Serine protease inhibitor</keyword>
<dbReference type="PANTHER" id="PTHR11461:SF204">
    <property type="entry name" value="SERPIN B6"/>
    <property type="match status" value="1"/>
</dbReference>
<dbReference type="Gene3D" id="3.30.497.10">
    <property type="entry name" value="Antithrombin, subunit I, domain 2"/>
    <property type="match status" value="1"/>
</dbReference>
<dbReference type="GO" id="GO:0004867">
    <property type="term" value="F:serine-type endopeptidase inhibitor activity"/>
    <property type="evidence" value="ECO:0007669"/>
    <property type="project" value="UniProtKB-KW"/>
</dbReference>
<dbReference type="GO" id="GO:0005737">
    <property type="term" value="C:cytoplasm"/>
    <property type="evidence" value="ECO:0007669"/>
    <property type="project" value="TreeGrafter"/>
</dbReference>
<reference evidence="4 5" key="1">
    <citation type="journal article" date="2020" name="Nature">
        <title>Six reference-quality genomes reveal evolution of bat adaptations.</title>
        <authorList>
            <person name="Jebb D."/>
            <person name="Huang Z."/>
            <person name="Pippel M."/>
            <person name="Hughes G.M."/>
            <person name="Lavrichenko K."/>
            <person name="Devanna P."/>
            <person name="Winkler S."/>
            <person name="Jermiin L.S."/>
            <person name="Skirmuntt E.C."/>
            <person name="Katzourakis A."/>
            <person name="Burkitt-Gray L."/>
            <person name="Ray D.A."/>
            <person name="Sullivan K.A.M."/>
            <person name="Roscito J.G."/>
            <person name="Kirilenko B.M."/>
            <person name="Davalos L.M."/>
            <person name="Corthals A.P."/>
            <person name="Power M.L."/>
            <person name="Jones G."/>
            <person name="Ransome R.D."/>
            <person name="Dechmann D.K.N."/>
            <person name="Locatelli A.G."/>
            <person name="Puechmaille S.J."/>
            <person name="Fedrigo O."/>
            <person name="Jarvis E.D."/>
            <person name="Hiller M."/>
            <person name="Vernes S.C."/>
            <person name="Myers E.W."/>
            <person name="Teeling E.C."/>
        </authorList>
    </citation>
    <scope>NUCLEOTIDE SEQUENCE [LARGE SCALE GENOMIC DNA]</scope>
    <source>
        <strain evidence="4">MPipKuh1</strain>
        <tissue evidence="4">Flight muscle</tissue>
    </source>
</reference>
<dbReference type="PANTHER" id="PTHR11461">
    <property type="entry name" value="SERINE PROTEASE INHIBITOR, SERPIN"/>
    <property type="match status" value="1"/>
</dbReference>
<dbReference type="InterPro" id="IPR000215">
    <property type="entry name" value="Serpin_fam"/>
</dbReference>
<sequence>MRRKVMEDVLGSLGMNDVFERIMADFPGMSSGRELFLSKVKHTSSVEVNEKGTEAAAATWAIVTLHCARITSRFLLTTTSFSSFSTARLMAFCPVANSPSLKGMVSMARSPSSLLQTHSSSATCFTMCLKSKVIFGDNP</sequence>
<dbReference type="GO" id="GO:0005615">
    <property type="term" value="C:extracellular space"/>
    <property type="evidence" value="ECO:0007669"/>
    <property type="project" value="InterPro"/>
</dbReference>
<comment type="caution">
    <text evidence="4">The sequence shown here is derived from an EMBL/GenBank/DDBJ whole genome shotgun (WGS) entry which is preliminary data.</text>
</comment>
<evidence type="ECO:0000256" key="2">
    <source>
        <dbReference type="ARBA" id="ARBA00022900"/>
    </source>
</evidence>
<keyword evidence="5" id="KW-1185">Reference proteome</keyword>
<dbReference type="EMBL" id="JACAGB010000004">
    <property type="protein sequence ID" value="KAF6366466.1"/>
    <property type="molecule type" value="Genomic_DNA"/>
</dbReference>
<keyword evidence="1" id="KW-0646">Protease inhibitor</keyword>
<dbReference type="InterPro" id="IPR042178">
    <property type="entry name" value="Serpin_sf_1"/>
</dbReference>
<feature type="domain" description="Serpin" evidence="3">
    <location>
        <begin position="6"/>
        <end position="61"/>
    </location>
</feature>
<dbReference type="Pfam" id="PF00079">
    <property type="entry name" value="Serpin"/>
    <property type="match status" value="1"/>
</dbReference>
<evidence type="ECO:0000313" key="5">
    <source>
        <dbReference type="Proteomes" id="UP000558488"/>
    </source>
</evidence>
<name>A0A7J7YXV7_PIPKU</name>
<evidence type="ECO:0000313" key="4">
    <source>
        <dbReference type="EMBL" id="KAF6366466.1"/>
    </source>
</evidence>
<dbReference type="Proteomes" id="UP000558488">
    <property type="component" value="Unassembled WGS sequence"/>
</dbReference>
<dbReference type="InterPro" id="IPR023796">
    <property type="entry name" value="Serpin_dom"/>
</dbReference>
<dbReference type="InterPro" id="IPR036186">
    <property type="entry name" value="Serpin_sf"/>
</dbReference>
<accession>A0A7J7YXV7</accession>
<gene>
    <name evidence="4" type="ORF">mPipKuh1_009880</name>
</gene>
<proteinExistence type="predicted"/>
<organism evidence="4 5">
    <name type="scientific">Pipistrellus kuhlii</name>
    <name type="common">Kuhl's pipistrelle</name>
    <dbReference type="NCBI Taxonomy" id="59472"/>
    <lineage>
        <taxon>Eukaryota</taxon>
        <taxon>Metazoa</taxon>
        <taxon>Chordata</taxon>
        <taxon>Craniata</taxon>
        <taxon>Vertebrata</taxon>
        <taxon>Euteleostomi</taxon>
        <taxon>Mammalia</taxon>
        <taxon>Eutheria</taxon>
        <taxon>Laurasiatheria</taxon>
        <taxon>Chiroptera</taxon>
        <taxon>Yangochiroptera</taxon>
        <taxon>Vespertilionidae</taxon>
        <taxon>Pipistrellus</taxon>
    </lineage>
</organism>
<dbReference type="AlphaFoldDB" id="A0A7J7YXV7"/>
<dbReference type="SUPFAM" id="SSF56574">
    <property type="entry name" value="Serpins"/>
    <property type="match status" value="1"/>
</dbReference>
<protein>
    <recommendedName>
        <fullName evidence="3">Serpin domain-containing protein</fullName>
    </recommendedName>
</protein>